<accession>A0A6I6LTC4</accession>
<keyword evidence="3" id="KW-1003">Cell membrane</keyword>
<evidence type="ECO:0000256" key="4">
    <source>
        <dbReference type="ARBA" id="ARBA00022481"/>
    </source>
</evidence>
<dbReference type="OrthoDB" id="6120962at2"/>
<feature type="domain" description="General secretion pathway GspH" evidence="11">
    <location>
        <begin position="51"/>
        <end position="147"/>
    </location>
</feature>
<keyword evidence="8" id="KW-0472">Membrane</keyword>
<dbReference type="GO" id="GO:0015627">
    <property type="term" value="C:type II protein secretion system complex"/>
    <property type="evidence" value="ECO:0007669"/>
    <property type="project" value="InterPro"/>
</dbReference>
<evidence type="ECO:0000256" key="1">
    <source>
        <dbReference type="ARBA" id="ARBA00004377"/>
    </source>
</evidence>
<dbReference type="AlphaFoldDB" id="A0A6I6LTC4"/>
<evidence type="ECO:0000256" key="3">
    <source>
        <dbReference type="ARBA" id="ARBA00022475"/>
    </source>
</evidence>
<dbReference type="Gene3D" id="3.55.40.10">
    <property type="entry name" value="minor pseudopilin epsh domain"/>
    <property type="match status" value="1"/>
</dbReference>
<dbReference type="InterPro" id="IPR012902">
    <property type="entry name" value="N_methyl_site"/>
</dbReference>
<dbReference type="Pfam" id="PF07963">
    <property type="entry name" value="N_methyl"/>
    <property type="match status" value="1"/>
</dbReference>
<dbReference type="EMBL" id="CP046902">
    <property type="protein sequence ID" value="QGZ32500.1"/>
    <property type="molecule type" value="Genomic_DNA"/>
</dbReference>
<sequence length="166" mass="18778">MPNRNQGFTLVELLITLTLLILTANIALPAFKGFIYHNRQQALMEQVDFVLNSARAEAVMRRRAIEVCGSSDGQICSSNWADGWLVRTSDGQILQTARLPSHDKLRWSGFQNSIRFRDNGSSPTGNGRFYQCLDEQIAWQLILNRQGRLRRSTQAENTSSTERCSS</sequence>
<evidence type="ECO:0000256" key="9">
    <source>
        <dbReference type="ARBA" id="ARBA00025772"/>
    </source>
</evidence>
<keyword evidence="7" id="KW-1133">Transmembrane helix</keyword>
<evidence type="ECO:0000256" key="10">
    <source>
        <dbReference type="ARBA" id="ARBA00030775"/>
    </source>
</evidence>
<keyword evidence="6" id="KW-0812">Transmembrane</keyword>
<comment type="similarity">
    <text evidence="9">Belongs to the GSP H family.</text>
</comment>
<reference evidence="12 13" key="1">
    <citation type="submission" date="2019-12" db="EMBL/GenBank/DDBJ databases">
        <title>Complete genome sequence of Pseudomonas stutzeri.</title>
        <authorList>
            <person name="Lim S.R."/>
            <person name="Kim J.H."/>
        </authorList>
    </citation>
    <scope>NUCLEOTIDE SEQUENCE [LARGE SCALE GENOMIC DNA]</scope>
    <source>
        <strain evidence="12 13">PM101005</strain>
    </source>
</reference>
<proteinExistence type="inferred from homology"/>
<evidence type="ECO:0000256" key="8">
    <source>
        <dbReference type="ARBA" id="ARBA00023136"/>
    </source>
</evidence>
<dbReference type="Pfam" id="PF12019">
    <property type="entry name" value="GspH"/>
    <property type="match status" value="1"/>
</dbReference>
<organism evidence="12 13">
    <name type="scientific">Stutzerimonas stutzeri</name>
    <name type="common">Pseudomonas stutzeri</name>
    <dbReference type="NCBI Taxonomy" id="316"/>
    <lineage>
        <taxon>Bacteria</taxon>
        <taxon>Pseudomonadati</taxon>
        <taxon>Pseudomonadota</taxon>
        <taxon>Gammaproteobacteria</taxon>
        <taxon>Pseudomonadales</taxon>
        <taxon>Pseudomonadaceae</taxon>
        <taxon>Stutzerimonas</taxon>
    </lineage>
</organism>
<evidence type="ECO:0000259" key="11">
    <source>
        <dbReference type="Pfam" id="PF12019"/>
    </source>
</evidence>
<evidence type="ECO:0000313" key="13">
    <source>
        <dbReference type="Proteomes" id="UP000438983"/>
    </source>
</evidence>
<comment type="subcellular location">
    <subcellularLocation>
        <location evidence="1">Cell inner membrane</location>
        <topology evidence="1">Single-pass membrane protein</topology>
    </subcellularLocation>
</comment>
<dbReference type="RefSeq" id="WP_158189927.1">
    <property type="nucleotide sequence ID" value="NZ_CP046902.1"/>
</dbReference>
<keyword evidence="4" id="KW-0488">Methylation</keyword>
<evidence type="ECO:0000256" key="5">
    <source>
        <dbReference type="ARBA" id="ARBA00022519"/>
    </source>
</evidence>
<dbReference type="InterPro" id="IPR045584">
    <property type="entry name" value="Pilin-like"/>
</dbReference>
<evidence type="ECO:0000256" key="2">
    <source>
        <dbReference type="ARBA" id="ARBA00021549"/>
    </source>
</evidence>
<dbReference type="SUPFAM" id="SSF54523">
    <property type="entry name" value="Pili subunits"/>
    <property type="match status" value="1"/>
</dbReference>
<dbReference type="NCBIfam" id="TIGR02532">
    <property type="entry name" value="IV_pilin_GFxxxE"/>
    <property type="match status" value="1"/>
</dbReference>
<name>A0A6I6LTC4_STUST</name>
<evidence type="ECO:0000313" key="12">
    <source>
        <dbReference type="EMBL" id="QGZ32500.1"/>
    </source>
</evidence>
<dbReference type="Proteomes" id="UP000438983">
    <property type="component" value="Chromosome"/>
</dbReference>
<dbReference type="InterPro" id="IPR022346">
    <property type="entry name" value="T2SS_GspH"/>
</dbReference>
<protein>
    <recommendedName>
        <fullName evidence="2">Type II secretion system protein H</fullName>
    </recommendedName>
    <alternativeName>
        <fullName evidence="10">General secretion pathway protein H</fullName>
    </alternativeName>
</protein>
<gene>
    <name evidence="12" type="ORF">GQA94_21515</name>
</gene>
<evidence type="ECO:0000256" key="7">
    <source>
        <dbReference type="ARBA" id="ARBA00022989"/>
    </source>
</evidence>
<evidence type="ECO:0000256" key="6">
    <source>
        <dbReference type="ARBA" id="ARBA00022692"/>
    </source>
</evidence>
<dbReference type="GO" id="GO:0005886">
    <property type="term" value="C:plasma membrane"/>
    <property type="evidence" value="ECO:0007669"/>
    <property type="project" value="UniProtKB-SubCell"/>
</dbReference>
<keyword evidence="5" id="KW-0997">Cell inner membrane</keyword>
<dbReference type="GO" id="GO:0015628">
    <property type="term" value="P:protein secretion by the type II secretion system"/>
    <property type="evidence" value="ECO:0007669"/>
    <property type="project" value="InterPro"/>
</dbReference>